<proteinExistence type="inferred from homology"/>
<evidence type="ECO:0000256" key="5">
    <source>
        <dbReference type="SAM" id="MobiDB-lite"/>
    </source>
</evidence>
<dbReference type="GO" id="GO:0000774">
    <property type="term" value="F:adenyl-nucleotide exchange factor activity"/>
    <property type="evidence" value="ECO:0007669"/>
    <property type="project" value="InterPro"/>
</dbReference>
<dbReference type="GO" id="GO:0001405">
    <property type="term" value="C:PAM complex, Tim23 associated import motor"/>
    <property type="evidence" value="ECO:0007669"/>
    <property type="project" value="TreeGrafter"/>
</dbReference>
<sequence>MIPIFQAATSQFSQFPFSVSFGSSLKRYFTNTPDNNSNNSNNSNNNPENDLNNNPEKDVCNKTEKDEKTILQERVSELENELKESKDTLLRSLAEQQNQSKRLRKQMKETRSFAVTDFSKSLLEVADNLDRALKSSPIPSEELSTEYKSLHEGVVLTEKILHKVFSKYGIVKIDCKEGDKFDYKLHNAVVTIPQSHYNNDEIGLIIQRGYKIKERILRAVGVGVVKKEDEGDKKN</sequence>
<keyword evidence="2" id="KW-0143">Chaperone</keyword>
<evidence type="ECO:0000313" key="7">
    <source>
        <dbReference type="Proteomes" id="UP001146793"/>
    </source>
</evidence>
<gene>
    <name evidence="6" type="ORF">M0812_21257</name>
</gene>
<evidence type="ECO:0000256" key="1">
    <source>
        <dbReference type="ARBA" id="ARBA00009054"/>
    </source>
</evidence>
<accession>A0AAV7YRC0</accession>
<dbReference type="CDD" id="cd00446">
    <property type="entry name" value="GrpE"/>
    <property type="match status" value="1"/>
</dbReference>
<reference evidence="6" key="1">
    <citation type="submission" date="2022-08" db="EMBL/GenBank/DDBJ databases">
        <title>Novel sulphate-reducing endosymbionts in the free-living metamonad Anaeramoeba.</title>
        <authorList>
            <person name="Jerlstrom-Hultqvist J."/>
            <person name="Cepicka I."/>
            <person name="Gallot-Lavallee L."/>
            <person name="Salas-Leiva D."/>
            <person name="Curtis B.A."/>
            <person name="Zahonova K."/>
            <person name="Pipaliya S."/>
            <person name="Dacks J."/>
            <person name="Roger A.J."/>
        </authorList>
    </citation>
    <scope>NUCLEOTIDE SEQUENCE</scope>
    <source>
        <strain evidence="6">Busselton2</strain>
    </source>
</reference>
<dbReference type="AlphaFoldDB" id="A0AAV7YRC0"/>
<keyword evidence="4" id="KW-0175">Coiled coil</keyword>
<dbReference type="GO" id="GO:0006457">
    <property type="term" value="P:protein folding"/>
    <property type="evidence" value="ECO:0007669"/>
    <property type="project" value="InterPro"/>
</dbReference>
<comment type="caution">
    <text evidence="6">The sequence shown here is derived from an EMBL/GenBank/DDBJ whole genome shotgun (WGS) entry which is preliminary data.</text>
</comment>
<dbReference type="Gene3D" id="2.30.22.10">
    <property type="entry name" value="Head domain of nucleotide exchange factor GrpE"/>
    <property type="match status" value="1"/>
</dbReference>
<dbReference type="Proteomes" id="UP001146793">
    <property type="component" value="Unassembled WGS sequence"/>
</dbReference>
<name>A0AAV7YRC0_9EUKA</name>
<dbReference type="Gene3D" id="3.90.20.20">
    <property type="match status" value="1"/>
</dbReference>
<dbReference type="EMBL" id="JANTQA010000047">
    <property type="protein sequence ID" value="KAJ3432323.1"/>
    <property type="molecule type" value="Genomic_DNA"/>
</dbReference>
<dbReference type="GO" id="GO:0051082">
    <property type="term" value="F:unfolded protein binding"/>
    <property type="evidence" value="ECO:0007669"/>
    <property type="project" value="TreeGrafter"/>
</dbReference>
<dbReference type="SUPFAM" id="SSF51064">
    <property type="entry name" value="Head domain of nucleotide exchange factor GrpE"/>
    <property type="match status" value="1"/>
</dbReference>
<dbReference type="PRINTS" id="PR00773">
    <property type="entry name" value="GRPEPROTEIN"/>
</dbReference>
<dbReference type="InterPro" id="IPR000740">
    <property type="entry name" value="GrpE"/>
</dbReference>
<dbReference type="Pfam" id="PF01025">
    <property type="entry name" value="GrpE"/>
    <property type="match status" value="1"/>
</dbReference>
<organism evidence="6 7">
    <name type="scientific">Anaeramoeba flamelloides</name>
    <dbReference type="NCBI Taxonomy" id="1746091"/>
    <lineage>
        <taxon>Eukaryota</taxon>
        <taxon>Metamonada</taxon>
        <taxon>Anaeramoebidae</taxon>
        <taxon>Anaeramoeba</taxon>
    </lineage>
</organism>
<dbReference type="GO" id="GO:0042803">
    <property type="term" value="F:protein homodimerization activity"/>
    <property type="evidence" value="ECO:0007669"/>
    <property type="project" value="InterPro"/>
</dbReference>
<evidence type="ECO:0000256" key="3">
    <source>
        <dbReference type="RuleBase" id="RU004478"/>
    </source>
</evidence>
<protein>
    <submittedName>
        <fullName evidence="6">Grpe protein</fullName>
    </submittedName>
</protein>
<feature type="coiled-coil region" evidence="4">
    <location>
        <begin position="61"/>
        <end position="113"/>
    </location>
</feature>
<comment type="similarity">
    <text evidence="1 3">Belongs to the GrpE family.</text>
</comment>
<feature type="region of interest" description="Disordered" evidence="5">
    <location>
        <begin position="32"/>
        <end position="59"/>
    </location>
</feature>
<evidence type="ECO:0000256" key="4">
    <source>
        <dbReference type="SAM" id="Coils"/>
    </source>
</evidence>
<dbReference type="GO" id="GO:0051087">
    <property type="term" value="F:protein-folding chaperone binding"/>
    <property type="evidence" value="ECO:0007669"/>
    <property type="project" value="InterPro"/>
</dbReference>
<dbReference type="InterPro" id="IPR013805">
    <property type="entry name" value="GrpE_CC"/>
</dbReference>
<dbReference type="PANTHER" id="PTHR21237">
    <property type="entry name" value="GRPE PROTEIN"/>
    <property type="match status" value="1"/>
</dbReference>
<dbReference type="InterPro" id="IPR009012">
    <property type="entry name" value="GrpE_head"/>
</dbReference>
<evidence type="ECO:0000313" key="6">
    <source>
        <dbReference type="EMBL" id="KAJ3432323.1"/>
    </source>
</evidence>
<dbReference type="SUPFAM" id="SSF58014">
    <property type="entry name" value="Coiled-coil domain of nucleotide exchange factor GrpE"/>
    <property type="match status" value="1"/>
</dbReference>
<dbReference type="PANTHER" id="PTHR21237:SF23">
    <property type="entry name" value="GRPE PROTEIN HOMOLOG, MITOCHONDRIAL"/>
    <property type="match status" value="1"/>
</dbReference>
<dbReference type="HAMAP" id="MF_01151">
    <property type="entry name" value="GrpE"/>
    <property type="match status" value="1"/>
</dbReference>
<feature type="compositionally biased region" description="Low complexity" evidence="5">
    <location>
        <begin position="32"/>
        <end position="54"/>
    </location>
</feature>
<dbReference type="GO" id="GO:0030150">
    <property type="term" value="P:protein import into mitochondrial matrix"/>
    <property type="evidence" value="ECO:0007669"/>
    <property type="project" value="TreeGrafter"/>
</dbReference>
<evidence type="ECO:0000256" key="2">
    <source>
        <dbReference type="ARBA" id="ARBA00023186"/>
    </source>
</evidence>